<protein>
    <recommendedName>
        <fullName evidence="3">CCHC-type domain-containing protein</fullName>
    </recommendedName>
</protein>
<name>A0A1Q9CWJ0_SYMMI</name>
<dbReference type="GO" id="GO:0003676">
    <property type="term" value="F:nucleic acid binding"/>
    <property type="evidence" value="ECO:0007669"/>
    <property type="project" value="InterPro"/>
</dbReference>
<feature type="compositionally biased region" description="Polar residues" evidence="2">
    <location>
        <begin position="1042"/>
        <end position="1063"/>
    </location>
</feature>
<comment type="caution">
    <text evidence="4">The sequence shown here is derived from an EMBL/GenBank/DDBJ whole genome shotgun (WGS) entry which is preliminary data.</text>
</comment>
<feature type="compositionally biased region" description="Basic and acidic residues" evidence="2">
    <location>
        <begin position="1017"/>
        <end position="1033"/>
    </location>
</feature>
<dbReference type="SMART" id="SM00343">
    <property type="entry name" value="ZnF_C2HC"/>
    <property type="match status" value="1"/>
</dbReference>
<dbReference type="PROSITE" id="PS50158">
    <property type="entry name" value="ZF_CCHC"/>
    <property type="match status" value="1"/>
</dbReference>
<sequence length="1310" mass="142022">MSTGSLSNLQRPGSTQAVGSSLRNCLRAGFCRSALLRVDSKPAAAYLLETGQATWTDFKWSLNVEPSLHGPAQEVPASGLTARKHQAPLPDLLRPGVAERGGPPPALPERQEPSSVGHARHRETHLARQIVAQLCELGEVVKLVSKTHCSVQNLGAERRRRTASSAGAARPPCHRGDHAAGLSSLWADIVELSLNPKVKFLLLGDFRQLPAVLDAFGGCAALQGRAAAGTNASQTMRVWPGEMLMKEEEPNTLLRGVLFAWKDGRPRASSVPRVAALSPMSNLSALERGMHPTGSPIVGSFVEASPVQVPPQPTVESVLLHTVQQQQNQVAQLTSLVQTLVSRESTARAEKGKGVGELSDITDSTNRAMEVDEGGAPIRNPKAEAYVPKLPAIDGTRMSKGRRSEIEGWADFLEQFLPWIALFDDRIPEELHRAMVAEAVIKQSVLDKGQSVRSTRTFLYLKQALQNFPRGIDIVKQVEKEQLGSPAGYECVRRLHQELSVGSRIEASTLRTEILQFKTTTPGNRPLDCFRNVQLEMSRYGRLTGSFPDLALTEADKCMVALQNLDSDIKRYVLLHARIDSLDQLETAIKFFDSNLKILQFSEKSSRKGEHANALSFEKNKGKWDNKGKDKGKGDTKGKEKGKEGKGKGDKGKEGKSGKEGKDKGKGGAAKDKGKGNPGNKGDNKDKEKEERLKNIKCYNCDQYGHYSNKCPKPKREKASAATLLEPQVAAVSLEPQLFAVALECPVVALDSEDSCSDLSEDDWGDFVSAYESSWLDPEVALEGGEPVVVLGDSGVAPVELEDIPVELAEPLEFSHGIPVELAEPIEFFHGIPVELGCHHEESCRSHEHGMVAHETALASTQQHAMDWWLVDSGASAHIVNEETLQRLHVVSISDSASECISATGDSIGVRRMGRKNPGDSSSSSGEPEWRLAGKSHLVKADAMSSTKVVRDFEDSLVAVTGTSMIGTEKANNVILVPADDAKVKERRAVAKAKAIAAAQKVAEQITKKREKERAEKIAAEEAQWAKEAEEVQKKRKKTPEPTGSSKAPEPTGSSKAPESTGSKAPEPTGSSKAPEPSRGSKGPDTKKMPNPPKTKAMPVAKGSMAKVRKVCLKPRRPGVPDKVFRQVAEKKLQGKKQGYLARTIARAMKKDAGDSPQGAPVRRTWAEHFREHQAKVMELEADPFVVTTVSEVVREPNMPPPARLSLAKAFKAGQASRAAAAAAEKEKTDRIEGPGYSFPAPPSVPPRRRLPTPPRAPITPEVKAMPRSQKNAPETPSEVSWSVVSNPPGTEEVKIEGIVYNLDDLGTME</sequence>
<dbReference type="GO" id="GO:0008270">
    <property type="term" value="F:zinc ion binding"/>
    <property type="evidence" value="ECO:0007669"/>
    <property type="project" value="UniProtKB-KW"/>
</dbReference>
<gene>
    <name evidence="4" type="ORF">AK812_SmicGene31507</name>
</gene>
<dbReference type="InterPro" id="IPR036875">
    <property type="entry name" value="Znf_CCHC_sf"/>
</dbReference>
<evidence type="ECO:0000313" key="5">
    <source>
        <dbReference type="Proteomes" id="UP000186817"/>
    </source>
</evidence>
<evidence type="ECO:0000256" key="2">
    <source>
        <dbReference type="SAM" id="MobiDB-lite"/>
    </source>
</evidence>
<feature type="region of interest" description="Disordered" evidence="2">
    <location>
        <begin position="1216"/>
        <end position="1289"/>
    </location>
</feature>
<dbReference type="Proteomes" id="UP000186817">
    <property type="component" value="Unassembled WGS sequence"/>
</dbReference>
<evidence type="ECO:0000256" key="1">
    <source>
        <dbReference type="PROSITE-ProRule" id="PRU00047"/>
    </source>
</evidence>
<reference evidence="4 5" key="1">
    <citation type="submission" date="2016-02" db="EMBL/GenBank/DDBJ databases">
        <title>Genome analysis of coral dinoflagellate symbionts highlights evolutionary adaptations to a symbiotic lifestyle.</title>
        <authorList>
            <person name="Aranda M."/>
            <person name="Li Y."/>
            <person name="Liew Y.J."/>
            <person name="Baumgarten S."/>
            <person name="Simakov O."/>
            <person name="Wilson M."/>
            <person name="Piel J."/>
            <person name="Ashoor H."/>
            <person name="Bougouffa S."/>
            <person name="Bajic V.B."/>
            <person name="Ryu T."/>
            <person name="Ravasi T."/>
            <person name="Bayer T."/>
            <person name="Micklem G."/>
            <person name="Kim H."/>
            <person name="Bhak J."/>
            <person name="Lajeunesse T.C."/>
            <person name="Voolstra C.R."/>
        </authorList>
    </citation>
    <scope>NUCLEOTIDE SEQUENCE [LARGE SCALE GENOMIC DNA]</scope>
    <source>
        <strain evidence="4 5">CCMP2467</strain>
    </source>
</reference>
<feature type="region of interest" description="Disordered" evidence="2">
    <location>
        <begin position="609"/>
        <end position="689"/>
    </location>
</feature>
<evidence type="ECO:0000259" key="3">
    <source>
        <dbReference type="PROSITE" id="PS50158"/>
    </source>
</evidence>
<feature type="region of interest" description="Disordered" evidence="2">
    <location>
        <begin position="909"/>
        <end position="931"/>
    </location>
</feature>
<feature type="domain" description="CCHC-type" evidence="3">
    <location>
        <begin position="697"/>
        <end position="713"/>
    </location>
</feature>
<feature type="region of interest" description="Disordered" evidence="2">
    <location>
        <begin position="87"/>
        <end position="122"/>
    </location>
</feature>
<dbReference type="InterPro" id="IPR001878">
    <property type="entry name" value="Znf_CCHC"/>
</dbReference>
<dbReference type="OrthoDB" id="8067401at2759"/>
<evidence type="ECO:0000313" key="4">
    <source>
        <dbReference type="EMBL" id="OLP87291.1"/>
    </source>
</evidence>
<keyword evidence="1" id="KW-0479">Metal-binding</keyword>
<dbReference type="Pfam" id="PF00098">
    <property type="entry name" value="zf-CCHC"/>
    <property type="match status" value="1"/>
</dbReference>
<feature type="compositionally biased region" description="Basic and acidic residues" evidence="2">
    <location>
        <begin position="1224"/>
        <end position="1233"/>
    </location>
</feature>
<feature type="compositionally biased region" description="Polar residues" evidence="2">
    <location>
        <begin position="1269"/>
        <end position="1289"/>
    </location>
</feature>
<dbReference type="SUPFAM" id="SSF57756">
    <property type="entry name" value="Retrovirus zinc finger-like domains"/>
    <property type="match status" value="1"/>
</dbReference>
<feature type="compositionally biased region" description="Basic and acidic residues" evidence="2">
    <location>
        <begin position="618"/>
        <end position="675"/>
    </location>
</feature>
<feature type="compositionally biased region" description="Pro residues" evidence="2">
    <location>
        <begin position="1240"/>
        <end position="1258"/>
    </location>
</feature>
<feature type="region of interest" description="Disordered" evidence="2">
    <location>
        <begin position="1017"/>
        <end position="1107"/>
    </location>
</feature>
<keyword evidence="5" id="KW-1185">Reference proteome</keyword>
<keyword evidence="1" id="KW-0862">Zinc</keyword>
<dbReference type="EMBL" id="LSRX01000868">
    <property type="protein sequence ID" value="OLP87291.1"/>
    <property type="molecule type" value="Genomic_DNA"/>
</dbReference>
<keyword evidence="1" id="KW-0863">Zinc-finger</keyword>
<proteinExistence type="predicted"/>
<dbReference type="Gene3D" id="4.10.60.10">
    <property type="entry name" value="Zinc finger, CCHC-type"/>
    <property type="match status" value="1"/>
</dbReference>
<organism evidence="4 5">
    <name type="scientific">Symbiodinium microadriaticum</name>
    <name type="common">Dinoflagellate</name>
    <name type="synonym">Zooxanthella microadriatica</name>
    <dbReference type="NCBI Taxonomy" id="2951"/>
    <lineage>
        <taxon>Eukaryota</taxon>
        <taxon>Sar</taxon>
        <taxon>Alveolata</taxon>
        <taxon>Dinophyceae</taxon>
        <taxon>Suessiales</taxon>
        <taxon>Symbiodiniaceae</taxon>
        <taxon>Symbiodinium</taxon>
    </lineage>
</organism>
<accession>A0A1Q9CWJ0</accession>